<proteinExistence type="predicted"/>
<feature type="domain" description="Actin-like protein N-terminal" evidence="1">
    <location>
        <begin position="7"/>
        <end position="174"/>
    </location>
</feature>
<dbReference type="RefSeq" id="WP_106447335.1">
    <property type="nucleotide sequence ID" value="NZ_CP027669.1"/>
</dbReference>
<dbReference type="Gene3D" id="3.30.420.40">
    <property type="match status" value="2"/>
</dbReference>
<dbReference type="InterPro" id="IPR043129">
    <property type="entry name" value="ATPase_NBD"/>
</dbReference>
<dbReference type="SUPFAM" id="SSF53067">
    <property type="entry name" value="Actin-like ATPase domain"/>
    <property type="match status" value="2"/>
</dbReference>
<dbReference type="Pfam" id="PF17989">
    <property type="entry name" value="ALP_N"/>
    <property type="match status" value="1"/>
</dbReference>
<dbReference type="EMBL" id="CP027669">
    <property type="protein sequence ID" value="AVO42358.1"/>
    <property type="molecule type" value="Genomic_DNA"/>
</dbReference>
<sequence length="286" mass="31466">MANTVIGIDVGYGNTKAVWSHSLDKAGRERWGETCFRSIAPLATIDEESMGGGTNPERIRIEMKGKHYYAGPAAALGIEARGLDPNYIESDEHEVLLRASLYMAMREKGEVFEEIDMLVVGLPVSGFSARGKRLREIALLEREVPIPPHLRGAGMPVTVTVRAKQVKVLPQPFGGLRYAAQTLPATDELFSERALSMVIDPGYRTFDWFVANGMRPEMKLSGSFDGGVSSLLRQVSQKIGYDHSTGSLEFDQVEEGLLRGSINGAITVQAPHWFLEDLDGYFECNA</sequence>
<reference evidence="2 3" key="1">
    <citation type="submission" date="2018-03" db="EMBL/GenBank/DDBJ databases">
        <title>Genome sequencing of Simplicispira sp.</title>
        <authorList>
            <person name="Kim S.-J."/>
            <person name="Heo J."/>
            <person name="Kwon S.-W."/>
        </authorList>
    </citation>
    <scope>NUCLEOTIDE SEQUENCE [LARGE SCALE GENOMIC DNA]</scope>
    <source>
        <strain evidence="2 3">SC1-8</strain>
    </source>
</reference>
<evidence type="ECO:0000313" key="2">
    <source>
        <dbReference type="EMBL" id="AVO42358.1"/>
    </source>
</evidence>
<dbReference type="Proteomes" id="UP000239326">
    <property type="component" value="Chromosome"/>
</dbReference>
<accession>A0A2S0N2H6</accession>
<dbReference type="KEGG" id="simp:C6571_14600"/>
<evidence type="ECO:0000313" key="3">
    <source>
        <dbReference type="Proteomes" id="UP000239326"/>
    </source>
</evidence>
<keyword evidence="3" id="KW-1185">Reference proteome</keyword>
<dbReference type="InterPro" id="IPR040607">
    <property type="entry name" value="ALP_N"/>
</dbReference>
<gene>
    <name evidence="2" type="ORF">C6571_14600</name>
</gene>
<dbReference type="AlphaFoldDB" id="A0A2S0N2H6"/>
<organism evidence="2 3">
    <name type="scientific">Simplicispira suum</name>
    <dbReference type="NCBI Taxonomy" id="2109915"/>
    <lineage>
        <taxon>Bacteria</taxon>
        <taxon>Pseudomonadati</taxon>
        <taxon>Pseudomonadota</taxon>
        <taxon>Betaproteobacteria</taxon>
        <taxon>Burkholderiales</taxon>
        <taxon>Comamonadaceae</taxon>
        <taxon>Simplicispira</taxon>
    </lineage>
</organism>
<evidence type="ECO:0000259" key="1">
    <source>
        <dbReference type="Pfam" id="PF17989"/>
    </source>
</evidence>
<name>A0A2S0N2H6_9BURK</name>
<protein>
    <recommendedName>
        <fullName evidence="1">Actin-like protein N-terminal domain-containing protein</fullName>
    </recommendedName>
</protein>
<dbReference type="OrthoDB" id="143284at2"/>